<dbReference type="GO" id="GO:0005886">
    <property type="term" value="C:plasma membrane"/>
    <property type="evidence" value="ECO:0007669"/>
    <property type="project" value="UniProtKB-SubCell"/>
</dbReference>
<keyword evidence="5 9" id="KW-0812">Transmembrane</keyword>
<reference evidence="11" key="1">
    <citation type="submission" date="2022-06" db="EMBL/GenBank/DDBJ databases">
        <title>Limimaricola sediminis sp. nov., isolated from an intertidal sediment.</title>
        <authorList>
            <person name="Shao X."/>
        </authorList>
    </citation>
    <scope>NUCLEOTIDE SEQUENCE</scope>
    <source>
        <strain evidence="11">ASW11-118</strain>
    </source>
</reference>
<dbReference type="PANTHER" id="PTHR30576">
    <property type="entry name" value="COLANIC BIOSYNTHESIS UDP-GLUCOSE LIPID CARRIER TRANSFERASE"/>
    <property type="match status" value="1"/>
</dbReference>
<keyword evidence="12" id="KW-1185">Reference proteome</keyword>
<dbReference type="InterPro" id="IPR003362">
    <property type="entry name" value="Bact_transf"/>
</dbReference>
<evidence type="ECO:0000256" key="1">
    <source>
        <dbReference type="ARBA" id="ARBA00004236"/>
    </source>
</evidence>
<proteinExistence type="inferred from homology"/>
<dbReference type="AlphaFoldDB" id="A0A9X2FR14"/>
<protein>
    <submittedName>
        <fullName evidence="11">Sugar transferase</fullName>
    </submittedName>
</protein>
<dbReference type="Proteomes" id="UP001139477">
    <property type="component" value="Unassembled WGS sequence"/>
</dbReference>
<feature type="domain" description="Bacterial sugar transferase" evidence="10">
    <location>
        <begin position="28"/>
        <end position="218"/>
    </location>
</feature>
<evidence type="ECO:0000313" key="12">
    <source>
        <dbReference type="Proteomes" id="UP001139477"/>
    </source>
</evidence>
<evidence type="ECO:0000259" key="10">
    <source>
        <dbReference type="Pfam" id="PF02397"/>
    </source>
</evidence>
<evidence type="ECO:0000256" key="4">
    <source>
        <dbReference type="ARBA" id="ARBA00022679"/>
    </source>
</evidence>
<dbReference type="PANTHER" id="PTHR30576:SF4">
    <property type="entry name" value="UNDECAPRENYL-PHOSPHATE GALACTOSE PHOSPHOTRANSFERASE"/>
    <property type="match status" value="1"/>
</dbReference>
<evidence type="ECO:0000256" key="6">
    <source>
        <dbReference type="ARBA" id="ARBA00022989"/>
    </source>
</evidence>
<evidence type="ECO:0000256" key="9">
    <source>
        <dbReference type="SAM" id="Phobius"/>
    </source>
</evidence>
<evidence type="ECO:0000313" key="11">
    <source>
        <dbReference type="EMBL" id="MCP1168384.1"/>
    </source>
</evidence>
<keyword evidence="7 9" id="KW-0472">Membrane</keyword>
<gene>
    <name evidence="11" type="ORF">NHG85_07570</name>
</gene>
<comment type="subcellular location">
    <subcellularLocation>
        <location evidence="1">Cell membrane</location>
    </subcellularLocation>
</comment>
<keyword evidence="6 9" id="KW-1133">Transmembrane helix</keyword>
<sequence>MTVHFPELSRPDLGTTTKRSKFYSQYTKRLLDLTLVLLSLPAVLPVVLLLAFAVFLQDGGKPFYRQRRVGRGGRIFTMWKLRSMVRDAEARLQAHLTENQASREEWNSKQKLSNDPRITPIGRVLRSSSLDELPQLLNVLTGDMSLVGPRPMLPEQKTLYSGEAYYTLRPGITGSWQISERNASSFSSRAVFDNDYAARLSLTTDIAILGATCSVVLKRTGC</sequence>
<evidence type="ECO:0000256" key="5">
    <source>
        <dbReference type="ARBA" id="ARBA00022692"/>
    </source>
</evidence>
<organism evidence="11 12">
    <name type="scientific">Limimaricola litoreus</name>
    <dbReference type="NCBI Taxonomy" id="2955316"/>
    <lineage>
        <taxon>Bacteria</taxon>
        <taxon>Pseudomonadati</taxon>
        <taxon>Pseudomonadota</taxon>
        <taxon>Alphaproteobacteria</taxon>
        <taxon>Rhodobacterales</taxon>
        <taxon>Paracoccaceae</taxon>
        <taxon>Limimaricola</taxon>
    </lineage>
</organism>
<dbReference type="RefSeq" id="WP_253331244.1">
    <property type="nucleotide sequence ID" value="NZ_JAMYXC010000112.1"/>
</dbReference>
<evidence type="ECO:0000256" key="3">
    <source>
        <dbReference type="ARBA" id="ARBA00022475"/>
    </source>
</evidence>
<keyword evidence="8" id="KW-0270">Exopolysaccharide synthesis</keyword>
<evidence type="ECO:0000256" key="8">
    <source>
        <dbReference type="ARBA" id="ARBA00023169"/>
    </source>
</evidence>
<dbReference type="GO" id="GO:0000271">
    <property type="term" value="P:polysaccharide biosynthetic process"/>
    <property type="evidence" value="ECO:0007669"/>
    <property type="project" value="UniProtKB-KW"/>
</dbReference>
<accession>A0A9X2FR14</accession>
<dbReference type="EMBL" id="JAMYXC010000112">
    <property type="protein sequence ID" value="MCP1168384.1"/>
    <property type="molecule type" value="Genomic_DNA"/>
</dbReference>
<evidence type="ECO:0000256" key="2">
    <source>
        <dbReference type="ARBA" id="ARBA00006464"/>
    </source>
</evidence>
<feature type="transmembrane region" description="Helical" evidence="9">
    <location>
        <begin position="33"/>
        <end position="56"/>
    </location>
</feature>
<name>A0A9X2FR14_9RHOB</name>
<keyword evidence="3" id="KW-1003">Cell membrane</keyword>
<dbReference type="Pfam" id="PF02397">
    <property type="entry name" value="Bac_transf"/>
    <property type="match status" value="1"/>
</dbReference>
<comment type="similarity">
    <text evidence="2">Belongs to the bacterial sugar transferase family.</text>
</comment>
<comment type="caution">
    <text evidence="11">The sequence shown here is derived from an EMBL/GenBank/DDBJ whole genome shotgun (WGS) entry which is preliminary data.</text>
</comment>
<dbReference type="GO" id="GO:0016780">
    <property type="term" value="F:phosphotransferase activity, for other substituted phosphate groups"/>
    <property type="evidence" value="ECO:0007669"/>
    <property type="project" value="TreeGrafter"/>
</dbReference>
<evidence type="ECO:0000256" key="7">
    <source>
        <dbReference type="ARBA" id="ARBA00023136"/>
    </source>
</evidence>
<keyword evidence="4 11" id="KW-0808">Transferase</keyword>